<dbReference type="EMBL" id="CP042425">
    <property type="protein sequence ID" value="QEL15856.1"/>
    <property type="molecule type" value="Genomic_DNA"/>
</dbReference>
<feature type="transmembrane region" description="Helical" evidence="1">
    <location>
        <begin position="336"/>
        <end position="355"/>
    </location>
</feature>
<keyword evidence="1" id="KW-0812">Transmembrane</keyword>
<sequence>MFTTQLLPRVRSAVLFIRPNTDPSRSTLDAVAERLLAGPLTVLLALYTLGVFVTWLPGYLTWPMWADHDVFATLARGWSDGRLPYRDLPTTNFPGPIYQAWLFGHLFGWGHSQVVYAFDAVLLFGLAGSCVAWSRVRLGWYLPGTLAAAVLVSYHATLDFSLAAQRDWQAASFVLLGLLAVAGRTRPRWSLVACAALCAFALVSRPQAVLLMPAVAVAVWFAGGVRSFGLWLMCGAAFVGLLFLPLVAHGLIPDFVREMGRIGEGGIYRHPGVDRLEIYQEQAVVGGVLALVAGYAFLWLRGRPAVPLSLLVWPVAALAGAWFYKPLSPFPHRYLVQPYHVALAAFGMAVVAGLLRSPTSATVRLVAVLAMIGSSVDWRPNFCEVTHLGRTWRAVTGRASESYVPSGYTRRGIPNQHVYPWACYRRLTEYLRTQTSPDTPVANLLLSPAAVNGDSGRRTPLHAESMMWVIIVGRDDLDGFAKELLASPESLVVWRPREWEEVPTWERVPRMLREKYERVTAFDEIEVWRRKADAVREGSD</sequence>
<keyword evidence="1" id="KW-0472">Membrane</keyword>
<dbReference type="RefSeq" id="WP_149110631.1">
    <property type="nucleotide sequence ID" value="NZ_CP042425.1"/>
</dbReference>
<keyword evidence="3" id="KW-1185">Reference proteome</keyword>
<gene>
    <name evidence="2" type="ORF">PX52LOC_02792</name>
</gene>
<organism evidence="2 3">
    <name type="scientific">Limnoglobus roseus</name>
    <dbReference type="NCBI Taxonomy" id="2598579"/>
    <lineage>
        <taxon>Bacteria</taxon>
        <taxon>Pseudomonadati</taxon>
        <taxon>Planctomycetota</taxon>
        <taxon>Planctomycetia</taxon>
        <taxon>Gemmatales</taxon>
        <taxon>Gemmataceae</taxon>
        <taxon>Limnoglobus</taxon>
    </lineage>
</organism>
<feature type="transmembrane region" description="Helical" evidence="1">
    <location>
        <begin position="140"/>
        <end position="156"/>
    </location>
</feature>
<dbReference type="Proteomes" id="UP000324974">
    <property type="component" value="Chromosome"/>
</dbReference>
<dbReference type="KEGG" id="lrs:PX52LOC_02792"/>
<feature type="transmembrane region" description="Helical" evidence="1">
    <location>
        <begin position="228"/>
        <end position="252"/>
    </location>
</feature>
<feature type="transmembrane region" description="Helical" evidence="1">
    <location>
        <begin position="283"/>
        <end position="300"/>
    </location>
</feature>
<keyword evidence="1" id="KW-1133">Transmembrane helix</keyword>
<dbReference type="AlphaFoldDB" id="A0A5C1ACY5"/>
<dbReference type="OrthoDB" id="248436at2"/>
<accession>A0A5C1ACY5</accession>
<feature type="transmembrane region" description="Helical" evidence="1">
    <location>
        <begin position="114"/>
        <end position="133"/>
    </location>
</feature>
<evidence type="ECO:0000256" key="1">
    <source>
        <dbReference type="SAM" id="Phobius"/>
    </source>
</evidence>
<feature type="transmembrane region" description="Helical" evidence="1">
    <location>
        <begin position="192"/>
        <end position="222"/>
    </location>
</feature>
<name>A0A5C1ACY5_9BACT</name>
<evidence type="ECO:0000313" key="3">
    <source>
        <dbReference type="Proteomes" id="UP000324974"/>
    </source>
</evidence>
<feature type="transmembrane region" description="Helical" evidence="1">
    <location>
        <begin position="35"/>
        <end position="56"/>
    </location>
</feature>
<evidence type="ECO:0000313" key="2">
    <source>
        <dbReference type="EMBL" id="QEL15856.1"/>
    </source>
</evidence>
<reference evidence="3" key="1">
    <citation type="submission" date="2019-08" db="EMBL/GenBank/DDBJ databases">
        <title>Limnoglobus roseus gen. nov., sp. nov., a novel freshwater planctomycete with a giant genome from the family Gemmataceae.</title>
        <authorList>
            <person name="Kulichevskaya I.S."/>
            <person name="Naumoff D.G."/>
            <person name="Miroshnikov K."/>
            <person name="Ivanova A."/>
            <person name="Philippov D.A."/>
            <person name="Hakobyan A."/>
            <person name="Rijpstra I.C."/>
            <person name="Sinninghe Damste J.S."/>
            <person name="Liesack W."/>
            <person name="Dedysh S.N."/>
        </authorList>
    </citation>
    <scope>NUCLEOTIDE SEQUENCE [LARGE SCALE GENOMIC DNA]</scope>
    <source>
        <strain evidence="3">PX52</strain>
    </source>
</reference>
<evidence type="ECO:0008006" key="4">
    <source>
        <dbReference type="Google" id="ProtNLM"/>
    </source>
</evidence>
<feature type="transmembrane region" description="Helical" evidence="1">
    <location>
        <begin position="306"/>
        <end position="324"/>
    </location>
</feature>
<proteinExistence type="predicted"/>
<protein>
    <recommendedName>
        <fullName evidence="4">Glycosyltransferase RgtA/B/C/D-like domain-containing protein</fullName>
    </recommendedName>
</protein>